<dbReference type="AlphaFoldDB" id="A0A2P2NPE4"/>
<protein>
    <submittedName>
        <fullName evidence="1">Uncharacterized protein</fullName>
    </submittedName>
</protein>
<reference evidence="1" key="1">
    <citation type="submission" date="2018-02" db="EMBL/GenBank/DDBJ databases">
        <title>Rhizophora mucronata_Transcriptome.</title>
        <authorList>
            <person name="Meera S.P."/>
            <person name="Sreeshan A."/>
            <person name="Augustine A."/>
        </authorList>
    </citation>
    <scope>NUCLEOTIDE SEQUENCE</scope>
    <source>
        <tissue evidence="1">Leaf</tissue>
    </source>
</reference>
<proteinExistence type="predicted"/>
<dbReference type="EMBL" id="GGEC01063831">
    <property type="protein sequence ID" value="MBX44315.1"/>
    <property type="molecule type" value="Transcribed_RNA"/>
</dbReference>
<accession>A0A2P2NPE4</accession>
<evidence type="ECO:0000313" key="1">
    <source>
        <dbReference type="EMBL" id="MBX44315.1"/>
    </source>
</evidence>
<name>A0A2P2NPE4_RHIMU</name>
<organism evidence="1">
    <name type="scientific">Rhizophora mucronata</name>
    <name type="common">Asiatic mangrove</name>
    <dbReference type="NCBI Taxonomy" id="61149"/>
    <lineage>
        <taxon>Eukaryota</taxon>
        <taxon>Viridiplantae</taxon>
        <taxon>Streptophyta</taxon>
        <taxon>Embryophyta</taxon>
        <taxon>Tracheophyta</taxon>
        <taxon>Spermatophyta</taxon>
        <taxon>Magnoliopsida</taxon>
        <taxon>eudicotyledons</taxon>
        <taxon>Gunneridae</taxon>
        <taxon>Pentapetalae</taxon>
        <taxon>rosids</taxon>
        <taxon>fabids</taxon>
        <taxon>Malpighiales</taxon>
        <taxon>Rhizophoraceae</taxon>
        <taxon>Rhizophora</taxon>
    </lineage>
</organism>
<sequence length="37" mass="4502">MQATNMIKPLQSSYANIDKYHNKVNQQHDQYFPKWPH</sequence>